<feature type="compositionally biased region" description="Polar residues" evidence="1">
    <location>
        <begin position="76"/>
        <end position="87"/>
    </location>
</feature>
<accession>A0A8J6HRL7</accession>
<dbReference type="InterPro" id="IPR006578">
    <property type="entry name" value="MADF-dom"/>
</dbReference>
<evidence type="ECO:0000313" key="4">
    <source>
        <dbReference type="Proteomes" id="UP000719412"/>
    </source>
</evidence>
<dbReference type="AlphaFoldDB" id="A0A8J6HRL7"/>
<organism evidence="3 4">
    <name type="scientific">Tenebrio molitor</name>
    <name type="common">Yellow mealworm beetle</name>
    <dbReference type="NCBI Taxonomy" id="7067"/>
    <lineage>
        <taxon>Eukaryota</taxon>
        <taxon>Metazoa</taxon>
        <taxon>Ecdysozoa</taxon>
        <taxon>Arthropoda</taxon>
        <taxon>Hexapoda</taxon>
        <taxon>Insecta</taxon>
        <taxon>Pterygota</taxon>
        <taxon>Neoptera</taxon>
        <taxon>Endopterygota</taxon>
        <taxon>Coleoptera</taxon>
        <taxon>Polyphaga</taxon>
        <taxon>Cucujiformia</taxon>
        <taxon>Tenebrionidae</taxon>
        <taxon>Tenebrio</taxon>
    </lineage>
</organism>
<dbReference type="EMBL" id="JABDTM020011999">
    <property type="protein sequence ID" value="KAH0820396.1"/>
    <property type="molecule type" value="Genomic_DNA"/>
</dbReference>
<dbReference type="Proteomes" id="UP000719412">
    <property type="component" value="Unassembled WGS sequence"/>
</dbReference>
<gene>
    <name evidence="3" type="ORF">GEV33_002396</name>
</gene>
<reference evidence="3" key="2">
    <citation type="submission" date="2021-08" db="EMBL/GenBank/DDBJ databases">
        <authorList>
            <person name="Eriksson T."/>
        </authorList>
    </citation>
    <scope>NUCLEOTIDE SEQUENCE</scope>
    <source>
        <strain evidence="3">Stoneville</strain>
        <tissue evidence="3">Whole head</tissue>
    </source>
</reference>
<feature type="compositionally biased region" description="Acidic residues" evidence="1">
    <location>
        <begin position="58"/>
        <end position="69"/>
    </location>
</feature>
<feature type="region of interest" description="Disordered" evidence="1">
    <location>
        <begin position="40"/>
        <end position="88"/>
    </location>
</feature>
<name>A0A8J6HRL7_TENMO</name>
<keyword evidence="4" id="KW-1185">Reference proteome</keyword>
<sequence length="403" mass="47329">MLDVGLFLELIQQYPFLYNKQRKDFKDTVKKNNAWKELAETLDSEEQVSPHTPRNLESQEDEYDLEETSVPEKTFHVSTPPTVSRATTPKAGLSAPYYVANTYRRNVKESISAEECGGSEESLEPGVCGRLVCEEEKLEVYVEKTKIMVFNKRKSEENEWKWQGRKIKQVSEFKYLGSTFNERATAKAHMTEIVRKANKVVGCTSVWEIGEIKWGGDFRREMMIFESVLMYWEWKEQEEVKRVLEKYLRWVLRVDRKTPGYIASEECNKNKMRVKAGNRAAKKFYQRNGYASEEVDECSERDKDTDKQERKERIKESRYNREYERCMTEKIPKYLEKESEKKVYQFITKKLENILSDCKKLILSVRDSINTTSSCNVCPEVIRLQKVVTAKMAKSEARKTITL</sequence>
<evidence type="ECO:0000313" key="3">
    <source>
        <dbReference type="EMBL" id="KAH0820396.1"/>
    </source>
</evidence>
<evidence type="ECO:0000259" key="2">
    <source>
        <dbReference type="Pfam" id="PF10545"/>
    </source>
</evidence>
<dbReference type="Pfam" id="PF10545">
    <property type="entry name" value="MADF_DNA_bdg"/>
    <property type="match status" value="1"/>
</dbReference>
<proteinExistence type="predicted"/>
<feature type="compositionally biased region" description="Polar residues" evidence="1">
    <location>
        <begin position="47"/>
        <end position="56"/>
    </location>
</feature>
<reference evidence="3" key="1">
    <citation type="journal article" date="2020" name="J Insects Food Feed">
        <title>The yellow mealworm (Tenebrio molitor) genome: a resource for the emerging insects as food and feed industry.</title>
        <authorList>
            <person name="Eriksson T."/>
            <person name="Andere A."/>
            <person name="Kelstrup H."/>
            <person name="Emery V."/>
            <person name="Picard C."/>
        </authorList>
    </citation>
    <scope>NUCLEOTIDE SEQUENCE</scope>
    <source>
        <strain evidence="3">Stoneville</strain>
        <tissue evidence="3">Whole head</tissue>
    </source>
</reference>
<comment type="caution">
    <text evidence="3">The sequence shown here is derived from an EMBL/GenBank/DDBJ whole genome shotgun (WGS) entry which is preliminary data.</text>
</comment>
<protein>
    <recommendedName>
        <fullName evidence="2">MADF domain-containing protein</fullName>
    </recommendedName>
</protein>
<evidence type="ECO:0000256" key="1">
    <source>
        <dbReference type="SAM" id="MobiDB-lite"/>
    </source>
</evidence>
<feature type="domain" description="MADF" evidence="2">
    <location>
        <begin position="7"/>
        <end position="47"/>
    </location>
</feature>